<keyword evidence="5" id="KW-1185">Reference proteome</keyword>
<dbReference type="RefSeq" id="WP_215233188.1">
    <property type="nucleotide sequence ID" value="NZ_CAJRAU010000002.1"/>
</dbReference>
<dbReference type="InterPro" id="IPR001608">
    <property type="entry name" value="Ala_racemase_N"/>
</dbReference>
<gene>
    <name evidence="4" type="ORF">DYBT9623_01832</name>
</gene>
<dbReference type="Proteomes" id="UP000679725">
    <property type="component" value="Unassembled WGS sequence"/>
</dbReference>
<dbReference type="Pfam" id="PF14031">
    <property type="entry name" value="D-ser_dehydrat"/>
    <property type="match status" value="1"/>
</dbReference>
<evidence type="ECO:0000259" key="3">
    <source>
        <dbReference type="SMART" id="SM01119"/>
    </source>
</evidence>
<keyword evidence="2 4" id="KW-0456">Lyase</keyword>
<dbReference type="Pfam" id="PF01168">
    <property type="entry name" value="Ala_racemase_N"/>
    <property type="match status" value="1"/>
</dbReference>
<comment type="caution">
    <text evidence="4">The sequence shown here is derived from an EMBL/GenBank/DDBJ whole genome shotgun (WGS) entry which is preliminary data.</text>
</comment>
<evidence type="ECO:0000313" key="5">
    <source>
        <dbReference type="Proteomes" id="UP000679725"/>
    </source>
</evidence>
<dbReference type="InterPro" id="IPR026956">
    <property type="entry name" value="D-ser_dehydrat-like_dom"/>
</dbReference>
<accession>A0ABN7R6D5</accession>
<dbReference type="SMART" id="SM01119">
    <property type="entry name" value="D-ser_dehydrat"/>
    <property type="match status" value="1"/>
</dbReference>
<evidence type="ECO:0000256" key="1">
    <source>
        <dbReference type="ARBA" id="ARBA00005323"/>
    </source>
</evidence>
<feature type="domain" description="D-serine dehydratase-like" evidence="3">
    <location>
        <begin position="258"/>
        <end position="350"/>
    </location>
</feature>
<dbReference type="EMBL" id="CAJRAU010000002">
    <property type="protein sequence ID" value="CAG5069097.1"/>
    <property type="molecule type" value="Genomic_DNA"/>
</dbReference>
<dbReference type="GO" id="GO:0043876">
    <property type="term" value="F:D-threonine aldolase activity"/>
    <property type="evidence" value="ECO:0007669"/>
    <property type="project" value="UniProtKB-EC"/>
</dbReference>
<dbReference type="PANTHER" id="PTHR28004:SF2">
    <property type="entry name" value="D-SERINE DEHYDRATASE"/>
    <property type="match status" value="1"/>
</dbReference>
<evidence type="ECO:0000313" key="4">
    <source>
        <dbReference type="EMBL" id="CAG5069097.1"/>
    </source>
</evidence>
<dbReference type="InterPro" id="IPR042208">
    <property type="entry name" value="D-ser_dehydrat-like_sf"/>
</dbReference>
<dbReference type="InterPro" id="IPR029066">
    <property type="entry name" value="PLP-binding_barrel"/>
</dbReference>
<sequence length="369" mass="40972">MWYQLNKPDEVISPSLLFYEDRIRHNVRSMISIAGGADRLVPHIKTHKCAEIVAIQLEQGISKFKCATIAEAEMLANVGAKWILISYQMVGPNIDRLFKLKNAFPYVTFSSLVDNEKSADQLNAAALDQDLKVSVFLDVNNGMNRSGHPTDVTLLSLYRYLTTLSHVEFGGLHIYDGHIRNPEFSERKAAADEAFNSVLPLIDLVKNDIGRDPMIITGGSPSFTVHALRDNVFLSPGTNVLWDYGYGDRFDGQPFEHAALILTRVVSKPTTGTVTIDLGHKAIAAENPIENRFRLLNLSGYTVVGQSEEHGVLQVSAEVWDTVNIGDVLYALPYHICPSVALHDFATIIEDGAVKAEWKIVARNRRLSI</sequence>
<comment type="similarity">
    <text evidence="1">Belongs to the DSD1 family.</text>
</comment>
<evidence type="ECO:0000256" key="2">
    <source>
        <dbReference type="ARBA" id="ARBA00023239"/>
    </source>
</evidence>
<dbReference type="Gene3D" id="3.20.20.10">
    <property type="entry name" value="Alanine racemase"/>
    <property type="match status" value="1"/>
</dbReference>
<proteinExistence type="inferred from homology"/>
<protein>
    <submittedName>
        <fullName evidence="4">D-threonine aldolase</fullName>
        <ecNumber evidence="4">4.1.2.42</ecNumber>
    </submittedName>
</protein>
<dbReference type="Gene3D" id="2.40.37.20">
    <property type="entry name" value="D-serine dehydratase-like domain"/>
    <property type="match status" value="1"/>
</dbReference>
<dbReference type="EC" id="4.1.2.42" evidence="4"/>
<dbReference type="InterPro" id="IPR051466">
    <property type="entry name" value="D-amino_acid_metab_enzyme"/>
</dbReference>
<name>A0ABN7R6D5_9BACT</name>
<reference evidence="4 5" key="1">
    <citation type="submission" date="2021-04" db="EMBL/GenBank/DDBJ databases">
        <authorList>
            <person name="Rodrigo-Torres L."/>
            <person name="Arahal R. D."/>
            <person name="Lucena T."/>
        </authorList>
    </citation>
    <scope>NUCLEOTIDE SEQUENCE [LARGE SCALE GENOMIC DNA]</scope>
    <source>
        <strain evidence="4 5">CECT 9623</strain>
    </source>
</reference>
<organism evidence="4 5">
    <name type="scientific">Dyadobacter linearis</name>
    <dbReference type="NCBI Taxonomy" id="2823330"/>
    <lineage>
        <taxon>Bacteria</taxon>
        <taxon>Pseudomonadati</taxon>
        <taxon>Bacteroidota</taxon>
        <taxon>Cytophagia</taxon>
        <taxon>Cytophagales</taxon>
        <taxon>Spirosomataceae</taxon>
        <taxon>Dyadobacter</taxon>
    </lineage>
</organism>
<dbReference type="SUPFAM" id="SSF51419">
    <property type="entry name" value="PLP-binding barrel"/>
    <property type="match status" value="1"/>
</dbReference>
<dbReference type="PANTHER" id="PTHR28004">
    <property type="entry name" value="ZGC:162816-RELATED"/>
    <property type="match status" value="1"/>
</dbReference>
<dbReference type="CDD" id="cd06821">
    <property type="entry name" value="PLPDE_III_D-TA"/>
    <property type="match status" value="1"/>
</dbReference>